<feature type="region of interest" description="Disordered" evidence="1">
    <location>
        <begin position="25"/>
        <end position="45"/>
    </location>
</feature>
<reference evidence="2" key="2">
    <citation type="journal article" date="2015" name="Data Brief">
        <title>Shoot transcriptome of the giant reed, Arundo donax.</title>
        <authorList>
            <person name="Barrero R.A."/>
            <person name="Guerrero F.D."/>
            <person name="Moolhuijzen P."/>
            <person name="Goolsby J.A."/>
            <person name="Tidwell J."/>
            <person name="Bellgard S.E."/>
            <person name="Bellgard M.I."/>
        </authorList>
    </citation>
    <scope>NUCLEOTIDE SEQUENCE</scope>
    <source>
        <tissue evidence="2">Shoot tissue taken approximately 20 cm above the soil surface</tissue>
    </source>
</reference>
<protein>
    <submittedName>
        <fullName evidence="2">Uncharacterized protein</fullName>
    </submittedName>
</protein>
<organism evidence="2">
    <name type="scientific">Arundo donax</name>
    <name type="common">Giant reed</name>
    <name type="synonym">Donax arundinaceus</name>
    <dbReference type="NCBI Taxonomy" id="35708"/>
    <lineage>
        <taxon>Eukaryota</taxon>
        <taxon>Viridiplantae</taxon>
        <taxon>Streptophyta</taxon>
        <taxon>Embryophyta</taxon>
        <taxon>Tracheophyta</taxon>
        <taxon>Spermatophyta</taxon>
        <taxon>Magnoliopsida</taxon>
        <taxon>Liliopsida</taxon>
        <taxon>Poales</taxon>
        <taxon>Poaceae</taxon>
        <taxon>PACMAD clade</taxon>
        <taxon>Arundinoideae</taxon>
        <taxon>Arundineae</taxon>
        <taxon>Arundo</taxon>
    </lineage>
</organism>
<evidence type="ECO:0000313" key="2">
    <source>
        <dbReference type="EMBL" id="JAE03281.1"/>
    </source>
</evidence>
<name>A0A0A9EZG3_ARUDO</name>
<dbReference type="AlphaFoldDB" id="A0A0A9EZG3"/>
<reference evidence="2" key="1">
    <citation type="submission" date="2014-09" db="EMBL/GenBank/DDBJ databases">
        <authorList>
            <person name="Magalhaes I.L.F."/>
            <person name="Oliveira U."/>
            <person name="Santos F.R."/>
            <person name="Vidigal T.H.D.A."/>
            <person name="Brescovit A.D."/>
            <person name="Santos A.J."/>
        </authorList>
    </citation>
    <scope>NUCLEOTIDE SEQUENCE</scope>
    <source>
        <tissue evidence="2">Shoot tissue taken approximately 20 cm above the soil surface</tissue>
    </source>
</reference>
<accession>A0A0A9EZG3</accession>
<evidence type="ECO:0000256" key="1">
    <source>
        <dbReference type="SAM" id="MobiDB-lite"/>
    </source>
</evidence>
<proteinExistence type="predicted"/>
<dbReference type="EMBL" id="GBRH01194615">
    <property type="protein sequence ID" value="JAE03281.1"/>
    <property type="molecule type" value="Transcribed_RNA"/>
</dbReference>
<sequence>MRLSLTGMSRVMPSTLALMAVQRHTAASRSASPPRMLQHGSAGGLATSALTRPSTLAQAASLSAFLGHLL</sequence>